<reference evidence="10 11" key="1">
    <citation type="submission" date="2017-08" db="EMBL/GenBank/DDBJ databases">
        <title>The strain WRN001 was isolated from Binhai saline alkaline soil, Tianjin, China.</title>
        <authorList>
            <person name="Liu D."/>
            <person name="Zhang G."/>
        </authorList>
    </citation>
    <scope>NUCLEOTIDE SEQUENCE [LARGE SCALE GENOMIC DNA]</scope>
    <source>
        <strain evidence="10 11">WN019</strain>
    </source>
</reference>
<dbReference type="InterPro" id="IPR023828">
    <property type="entry name" value="Peptidase_S8_Ser-AS"/>
</dbReference>
<feature type="active site" description="Charge relay system" evidence="5 6">
    <location>
        <position position="201"/>
    </location>
</feature>
<comment type="caution">
    <text evidence="10">The sequence shown here is derived from an EMBL/GenBank/DDBJ whole genome shotgun (WGS) entry which is preliminary data.</text>
</comment>
<keyword evidence="4 6" id="KW-0720">Serine protease</keyword>
<evidence type="ECO:0000256" key="4">
    <source>
        <dbReference type="ARBA" id="ARBA00022825"/>
    </source>
</evidence>
<dbReference type="PROSITE" id="PS51318">
    <property type="entry name" value="TAT"/>
    <property type="match status" value="1"/>
</dbReference>
<sequence>MMNFDRRSLLKGIGAAGVAPAFSGLASAEGDGDPAADRFLIDLREVDRADVPGEVEIVHDISDIDLLAARGDPESVPGVDSTAPDVAVYQDDAGSVPENAGPAAEVDKGADNSGSPGWDDGLSNNELQWDKRAQRVGELSDRPGNQRTVHDTTTGEGARVAVIDSGVSDAHPDLADVVNEELSENFTTDEYDFRPNGAGDHGTHVAGTVAGTNASGDGVLGTAPDAEIVSLRVFSGVEGASGDVIAAIVAAANRGCDAANLSLGYPVPFVDPEEYPFLLDIKEAYERAAAYAREQGTLVINSAGNDGIDMDAEGVLSLPTEAEGVFGVSATGPIGFLWDDRQQREDLALKRLADPTSSPAFYTNYGSAVDVSAAGGDVDLEALNEGDKPAYYDLVLSTVVSPDGEGGVEPGYGWKAGTSMAAPQVAGAVALVRSLRPDASAAEVESLIRETASEGEPGGEPFHGAGHLDLRRLVKAAR</sequence>
<proteinExistence type="inferred from homology"/>
<feature type="active site" description="Charge relay system" evidence="5 6">
    <location>
        <position position="419"/>
    </location>
</feature>
<feature type="region of interest" description="Disordered" evidence="8">
    <location>
        <begin position="136"/>
        <end position="156"/>
    </location>
</feature>
<organism evidence="10 11">
    <name type="scientific">Halorubrum salipaludis</name>
    <dbReference type="NCBI Taxonomy" id="2032630"/>
    <lineage>
        <taxon>Archaea</taxon>
        <taxon>Methanobacteriati</taxon>
        <taxon>Methanobacteriota</taxon>
        <taxon>Stenosarchaea group</taxon>
        <taxon>Halobacteria</taxon>
        <taxon>Halobacteriales</taxon>
        <taxon>Haloferacaceae</taxon>
        <taxon>Halorubrum</taxon>
    </lineage>
</organism>
<dbReference type="Pfam" id="PF00082">
    <property type="entry name" value="Peptidase_S8"/>
    <property type="match status" value="1"/>
</dbReference>
<evidence type="ECO:0000259" key="9">
    <source>
        <dbReference type="Pfam" id="PF00082"/>
    </source>
</evidence>
<evidence type="ECO:0000256" key="2">
    <source>
        <dbReference type="ARBA" id="ARBA00022670"/>
    </source>
</evidence>
<dbReference type="PROSITE" id="PS51892">
    <property type="entry name" value="SUBTILASE"/>
    <property type="match status" value="1"/>
</dbReference>
<protein>
    <submittedName>
        <fullName evidence="10">Peptidase S8</fullName>
    </submittedName>
</protein>
<evidence type="ECO:0000256" key="3">
    <source>
        <dbReference type="ARBA" id="ARBA00022801"/>
    </source>
</evidence>
<keyword evidence="3 6" id="KW-0378">Hydrolase</keyword>
<dbReference type="GO" id="GO:0004252">
    <property type="term" value="F:serine-type endopeptidase activity"/>
    <property type="evidence" value="ECO:0007669"/>
    <property type="project" value="UniProtKB-UniRule"/>
</dbReference>
<dbReference type="PROSITE" id="PS00137">
    <property type="entry name" value="SUBTILASE_HIS"/>
    <property type="match status" value="1"/>
</dbReference>
<keyword evidence="11" id="KW-1185">Reference proteome</keyword>
<dbReference type="EMBL" id="NSKC01000002">
    <property type="protein sequence ID" value="PAU84973.1"/>
    <property type="molecule type" value="Genomic_DNA"/>
</dbReference>
<feature type="region of interest" description="Disordered" evidence="8">
    <location>
        <begin position="92"/>
        <end position="124"/>
    </location>
</feature>
<dbReference type="PRINTS" id="PR00723">
    <property type="entry name" value="SUBTILISIN"/>
</dbReference>
<dbReference type="AlphaFoldDB" id="A0A2A2FK82"/>
<dbReference type="InterPro" id="IPR036852">
    <property type="entry name" value="Peptidase_S8/S53_dom_sf"/>
</dbReference>
<dbReference type="PROSITE" id="PS00138">
    <property type="entry name" value="SUBTILASE_SER"/>
    <property type="match status" value="1"/>
</dbReference>
<dbReference type="Gene3D" id="3.40.50.200">
    <property type="entry name" value="Peptidase S8/S53 domain"/>
    <property type="match status" value="1"/>
</dbReference>
<dbReference type="SUPFAM" id="SSF52743">
    <property type="entry name" value="Subtilisin-like"/>
    <property type="match status" value="1"/>
</dbReference>
<dbReference type="GO" id="GO:0006508">
    <property type="term" value="P:proteolysis"/>
    <property type="evidence" value="ECO:0007669"/>
    <property type="project" value="UniProtKB-KW"/>
</dbReference>
<keyword evidence="2 6" id="KW-0645">Protease</keyword>
<evidence type="ECO:0000313" key="11">
    <source>
        <dbReference type="Proteomes" id="UP000218083"/>
    </source>
</evidence>
<dbReference type="InterPro" id="IPR050131">
    <property type="entry name" value="Peptidase_S8_subtilisin-like"/>
</dbReference>
<dbReference type="InterPro" id="IPR023827">
    <property type="entry name" value="Peptidase_S8_Asp-AS"/>
</dbReference>
<feature type="compositionally biased region" description="Polar residues" evidence="8">
    <location>
        <begin position="143"/>
        <end position="155"/>
    </location>
</feature>
<comment type="similarity">
    <text evidence="1 6 7">Belongs to the peptidase S8 family.</text>
</comment>
<dbReference type="PROSITE" id="PS00136">
    <property type="entry name" value="SUBTILASE_ASP"/>
    <property type="match status" value="1"/>
</dbReference>
<evidence type="ECO:0000313" key="10">
    <source>
        <dbReference type="EMBL" id="PAU84973.1"/>
    </source>
</evidence>
<accession>A0A2A2FK82</accession>
<dbReference type="InterPro" id="IPR000209">
    <property type="entry name" value="Peptidase_S8/S53_dom"/>
</dbReference>
<dbReference type="PANTHER" id="PTHR43806:SF11">
    <property type="entry name" value="CEREVISIN-RELATED"/>
    <property type="match status" value="1"/>
</dbReference>
<feature type="active site" description="Charge relay system" evidence="5 6">
    <location>
        <position position="164"/>
    </location>
</feature>
<evidence type="ECO:0000256" key="1">
    <source>
        <dbReference type="ARBA" id="ARBA00011073"/>
    </source>
</evidence>
<dbReference type="InterPro" id="IPR006311">
    <property type="entry name" value="TAT_signal"/>
</dbReference>
<evidence type="ECO:0000256" key="8">
    <source>
        <dbReference type="SAM" id="MobiDB-lite"/>
    </source>
</evidence>
<dbReference type="Proteomes" id="UP000218083">
    <property type="component" value="Unassembled WGS sequence"/>
</dbReference>
<evidence type="ECO:0000256" key="5">
    <source>
        <dbReference type="PIRSR" id="PIRSR615500-1"/>
    </source>
</evidence>
<dbReference type="InterPro" id="IPR022398">
    <property type="entry name" value="Peptidase_S8_His-AS"/>
</dbReference>
<name>A0A2A2FK82_9EURY</name>
<feature type="domain" description="Peptidase S8/S53" evidence="9">
    <location>
        <begin position="155"/>
        <end position="458"/>
    </location>
</feature>
<evidence type="ECO:0000256" key="7">
    <source>
        <dbReference type="RuleBase" id="RU003355"/>
    </source>
</evidence>
<evidence type="ECO:0000256" key="6">
    <source>
        <dbReference type="PROSITE-ProRule" id="PRU01240"/>
    </source>
</evidence>
<dbReference type="PANTHER" id="PTHR43806">
    <property type="entry name" value="PEPTIDASE S8"/>
    <property type="match status" value="1"/>
</dbReference>
<gene>
    <name evidence="10" type="ORF">CK500_03460</name>
</gene>
<dbReference type="InterPro" id="IPR015500">
    <property type="entry name" value="Peptidase_S8_subtilisin-rel"/>
</dbReference>